<evidence type="ECO:0000313" key="2">
    <source>
        <dbReference type="EMBL" id="MDD0837605.1"/>
    </source>
</evidence>
<sequence length="100" mass="10582">MTRSLIAYALVTTAAAAAAFVSTPSLADGLSEYQNQFVPVTAQRSRAEVQAEAYQAARDGTVSVDAKSRVLPEVKSALSRDEVRQAAFAAARGERALSSY</sequence>
<evidence type="ECO:0000313" key="3">
    <source>
        <dbReference type="Proteomes" id="UP001528673"/>
    </source>
</evidence>
<accession>A0ABT5MUM4</accession>
<name>A0ABT5MUM4_9BURK</name>
<gene>
    <name evidence="2" type="ORF">PSQ40_03370</name>
</gene>
<dbReference type="InterPro" id="IPR025421">
    <property type="entry name" value="DUF4148"/>
</dbReference>
<evidence type="ECO:0000256" key="1">
    <source>
        <dbReference type="SAM" id="SignalP"/>
    </source>
</evidence>
<dbReference type="Pfam" id="PF13663">
    <property type="entry name" value="DUF4148"/>
    <property type="match status" value="1"/>
</dbReference>
<organism evidence="2 3">
    <name type="scientific">Curvibacter cyanobacteriorum</name>
    <dbReference type="NCBI Taxonomy" id="3026422"/>
    <lineage>
        <taxon>Bacteria</taxon>
        <taxon>Pseudomonadati</taxon>
        <taxon>Pseudomonadota</taxon>
        <taxon>Betaproteobacteria</taxon>
        <taxon>Burkholderiales</taxon>
        <taxon>Comamonadaceae</taxon>
        <taxon>Curvibacter</taxon>
    </lineage>
</organism>
<reference evidence="2 3" key="1">
    <citation type="submission" date="2023-02" db="EMBL/GenBank/DDBJ databases">
        <title>Bacterial whole genomic sequence of Curvibacter sp. HBC61.</title>
        <authorList>
            <person name="Le V."/>
            <person name="Ko S.-R."/>
            <person name="Ahn C.-Y."/>
            <person name="Oh H.-M."/>
        </authorList>
    </citation>
    <scope>NUCLEOTIDE SEQUENCE [LARGE SCALE GENOMIC DNA]</scope>
    <source>
        <strain evidence="2 3">HBC61</strain>
    </source>
</reference>
<keyword evidence="1" id="KW-0732">Signal</keyword>
<keyword evidence="3" id="KW-1185">Reference proteome</keyword>
<proteinExistence type="predicted"/>
<comment type="caution">
    <text evidence="2">The sequence shown here is derived from an EMBL/GenBank/DDBJ whole genome shotgun (WGS) entry which is preliminary data.</text>
</comment>
<dbReference type="EMBL" id="JAQSIP010000002">
    <property type="protein sequence ID" value="MDD0837605.1"/>
    <property type="molecule type" value="Genomic_DNA"/>
</dbReference>
<protein>
    <submittedName>
        <fullName evidence="2">DUF4148 domain-containing protein</fullName>
    </submittedName>
</protein>
<feature type="signal peptide" evidence="1">
    <location>
        <begin position="1"/>
        <end position="27"/>
    </location>
</feature>
<feature type="chain" id="PRO_5045800722" evidence="1">
    <location>
        <begin position="28"/>
        <end position="100"/>
    </location>
</feature>
<dbReference type="RefSeq" id="WP_273948849.1">
    <property type="nucleotide sequence ID" value="NZ_JAQSIP010000002.1"/>
</dbReference>
<dbReference type="Proteomes" id="UP001528673">
    <property type="component" value="Unassembled WGS sequence"/>
</dbReference>